<name>A0A1G6S0J3_9BURK</name>
<feature type="compositionally biased region" description="Basic residues" evidence="1">
    <location>
        <begin position="1"/>
        <end position="11"/>
    </location>
</feature>
<sequence length="451" mass="48531">MKPSHLSHAKSPRGAPAQEEAPPKPSQRSASSSANAPHALAGGSPRHPSSGGGIRPRSDNLQAPVHPESRSSVFSTVRGFMSWGSSSSAPVAAPEPDPQAWLDSNVSKAKAARQRLLDNAAPLPKHVNSASPLAGEPYQLDTYVTFNGPEQNIVLVPAKELLPGFLRSDQFIELSSDQLKQANALSTTHPGVTTQMPDLEPQLHVISPAVAANLALAREAIDLVKALLPGGAGNQIKDMAATGGESYLRSALSYAHGGRAADHAFEAILYQGGYCVAQASLTFELLSRNPALKDSKIDMVHGPKHVFVVIRGETPEHDIVVDPWTPFASPTFAQDALPLHREILEQASESVRQNKAAGSISSALDIKEALRRQGFKNQSSISDLFQFERYRDPKTAITKNLEGKEDRWDVPFSGNPNVRYEVRDASGSQLTEFPLRFDMQRAASAPNPHQA</sequence>
<dbReference type="RefSeq" id="WP_217640153.1">
    <property type="nucleotide sequence ID" value="NZ_FMZC01000004.1"/>
</dbReference>
<protein>
    <submittedName>
        <fullName evidence="2">Uncharacterized protein</fullName>
    </submittedName>
</protein>
<keyword evidence="3" id="KW-1185">Reference proteome</keyword>
<evidence type="ECO:0000313" key="2">
    <source>
        <dbReference type="EMBL" id="SDD10379.1"/>
    </source>
</evidence>
<dbReference type="AlphaFoldDB" id="A0A1G6S0J3"/>
<proteinExistence type="predicted"/>
<feature type="compositionally biased region" description="Polar residues" evidence="1">
    <location>
        <begin position="26"/>
        <end position="35"/>
    </location>
</feature>
<reference evidence="2 3" key="1">
    <citation type="submission" date="2016-10" db="EMBL/GenBank/DDBJ databases">
        <authorList>
            <person name="de Groot N.N."/>
        </authorList>
    </citation>
    <scope>NUCLEOTIDE SEQUENCE [LARGE SCALE GENOMIC DNA]</scope>
    <source>
        <strain evidence="2 3">DSM 16619</strain>
    </source>
</reference>
<dbReference type="EMBL" id="FMZC01000004">
    <property type="protein sequence ID" value="SDD10379.1"/>
    <property type="molecule type" value="Genomic_DNA"/>
</dbReference>
<gene>
    <name evidence="2" type="ORF">SAMN05192589_104300</name>
</gene>
<feature type="region of interest" description="Disordered" evidence="1">
    <location>
        <begin position="1"/>
        <end position="70"/>
    </location>
</feature>
<organism evidence="2 3">
    <name type="scientific">Paracidovorax valerianellae</name>
    <dbReference type="NCBI Taxonomy" id="187868"/>
    <lineage>
        <taxon>Bacteria</taxon>
        <taxon>Pseudomonadati</taxon>
        <taxon>Pseudomonadota</taxon>
        <taxon>Betaproteobacteria</taxon>
        <taxon>Burkholderiales</taxon>
        <taxon>Comamonadaceae</taxon>
        <taxon>Paracidovorax</taxon>
    </lineage>
</organism>
<dbReference type="Proteomes" id="UP000198781">
    <property type="component" value="Unassembled WGS sequence"/>
</dbReference>
<accession>A0A1G6S0J3</accession>
<evidence type="ECO:0000313" key="3">
    <source>
        <dbReference type="Proteomes" id="UP000198781"/>
    </source>
</evidence>
<evidence type="ECO:0000256" key="1">
    <source>
        <dbReference type="SAM" id="MobiDB-lite"/>
    </source>
</evidence>
<dbReference type="STRING" id="187868.SAMN05192589_104300"/>